<dbReference type="GO" id="GO:0035556">
    <property type="term" value="P:intracellular signal transduction"/>
    <property type="evidence" value="ECO:0007669"/>
    <property type="project" value="InterPro"/>
</dbReference>
<evidence type="ECO:0000256" key="9">
    <source>
        <dbReference type="ARBA" id="ARBA00023239"/>
    </source>
</evidence>
<evidence type="ECO:0000256" key="7">
    <source>
        <dbReference type="ARBA" id="ARBA00023136"/>
    </source>
</evidence>
<evidence type="ECO:0000256" key="4">
    <source>
        <dbReference type="ARBA" id="ARBA00022729"/>
    </source>
</evidence>
<dbReference type="Gene3D" id="3.30.70.1230">
    <property type="entry name" value="Nucleotide cyclase"/>
    <property type="match status" value="1"/>
</dbReference>
<keyword evidence="7" id="KW-0472">Membrane</keyword>
<evidence type="ECO:0000256" key="1">
    <source>
        <dbReference type="ARBA" id="ARBA00004479"/>
    </source>
</evidence>
<keyword evidence="8" id="KW-0325">Glycoprotein</keyword>
<dbReference type="SUPFAM" id="SSF55073">
    <property type="entry name" value="Nucleotide cyclase"/>
    <property type="match status" value="1"/>
</dbReference>
<protein>
    <recommendedName>
        <fullName evidence="2">guanylate cyclase</fullName>
        <ecNumber evidence="2">4.6.1.2</ecNumber>
    </recommendedName>
</protein>
<dbReference type="InterPro" id="IPR050401">
    <property type="entry name" value="Cyclic_nucleotide_synthase"/>
</dbReference>
<dbReference type="InterPro" id="IPR029787">
    <property type="entry name" value="Nucleotide_cyclase"/>
</dbReference>
<dbReference type="OrthoDB" id="60033at2759"/>
<dbReference type="GO" id="GO:0001653">
    <property type="term" value="F:peptide receptor activity"/>
    <property type="evidence" value="ECO:0007669"/>
    <property type="project" value="TreeGrafter"/>
</dbReference>
<proteinExistence type="predicted"/>
<evidence type="ECO:0000256" key="3">
    <source>
        <dbReference type="ARBA" id="ARBA00022692"/>
    </source>
</evidence>
<evidence type="ECO:0000313" key="13">
    <source>
        <dbReference type="Proteomes" id="UP000186922"/>
    </source>
</evidence>
<keyword evidence="4" id="KW-0732">Signal</keyword>
<dbReference type="CDD" id="cd07302">
    <property type="entry name" value="CHD"/>
    <property type="match status" value="1"/>
</dbReference>
<dbReference type="GO" id="GO:0005886">
    <property type="term" value="C:plasma membrane"/>
    <property type="evidence" value="ECO:0007669"/>
    <property type="project" value="TreeGrafter"/>
</dbReference>
<dbReference type="PANTHER" id="PTHR11920">
    <property type="entry name" value="GUANYLYL CYCLASE"/>
    <property type="match status" value="1"/>
</dbReference>
<dbReference type="GO" id="GO:0000166">
    <property type="term" value="F:nucleotide binding"/>
    <property type="evidence" value="ECO:0007669"/>
    <property type="project" value="UniProtKB-KW"/>
</dbReference>
<dbReference type="GO" id="GO:0004016">
    <property type="term" value="F:adenylate cyclase activity"/>
    <property type="evidence" value="ECO:0007669"/>
    <property type="project" value="TreeGrafter"/>
</dbReference>
<feature type="domain" description="Guanylate cyclase" evidence="11">
    <location>
        <begin position="142"/>
        <end position="195"/>
    </location>
</feature>
<comment type="caution">
    <text evidence="12">The sequence shown here is derived from an EMBL/GenBank/DDBJ whole genome shotgun (WGS) entry which is preliminary data.</text>
</comment>
<keyword evidence="9" id="KW-0456">Lyase</keyword>
<gene>
    <name evidence="12" type="primary">RvY_15203-1</name>
    <name evidence="12" type="synonym">RvY_15203.1</name>
    <name evidence="12" type="ORF">RvY_15203</name>
</gene>
<dbReference type="Pfam" id="PF07701">
    <property type="entry name" value="HNOBA"/>
    <property type="match status" value="1"/>
</dbReference>
<keyword evidence="6" id="KW-1133">Transmembrane helix</keyword>
<dbReference type="AlphaFoldDB" id="A0A1D1VU23"/>
<name>A0A1D1VU23_RAMVA</name>
<reference evidence="12 13" key="1">
    <citation type="journal article" date="2016" name="Nat. Commun.">
        <title>Extremotolerant tardigrade genome and improved radiotolerance of human cultured cells by tardigrade-unique protein.</title>
        <authorList>
            <person name="Hashimoto T."/>
            <person name="Horikawa D.D."/>
            <person name="Saito Y."/>
            <person name="Kuwahara H."/>
            <person name="Kozuka-Hata H."/>
            <person name="Shin-I T."/>
            <person name="Minakuchi Y."/>
            <person name="Ohishi K."/>
            <person name="Motoyama A."/>
            <person name="Aizu T."/>
            <person name="Enomoto A."/>
            <person name="Kondo K."/>
            <person name="Tanaka S."/>
            <person name="Hara Y."/>
            <person name="Koshikawa S."/>
            <person name="Sagara H."/>
            <person name="Miura T."/>
            <person name="Yokobori S."/>
            <person name="Miyagawa K."/>
            <person name="Suzuki Y."/>
            <person name="Kubo T."/>
            <person name="Oyama M."/>
            <person name="Kohara Y."/>
            <person name="Fujiyama A."/>
            <person name="Arakawa K."/>
            <person name="Katayama T."/>
            <person name="Toyoda A."/>
            <person name="Kunieda T."/>
        </authorList>
    </citation>
    <scope>NUCLEOTIDE SEQUENCE [LARGE SCALE GENOMIC DNA]</scope>
    <source>
        <strain evidence="12 13">YOKOZUNA-1</strain>
    </source>
</reference>
<comment type="subcellular location">
    <subcellularLocation>
        <location evidence="1">Membrane</location>
        <topology evidence="1">Single-pass type I membrane protein</topology>
    </subcellularLocation>
</comment>
<dbReference type="PANTHER" id="PTHR11920:SF501">
    <property type="entry name" value="GUANYLATE CYCLASE 32E"/>
    <property type="match status" value="1"/>
</dbReference>
<keyword evidence="13" id="KW-1185">Reference proteome</keyword>
<dbReference type="Proteomes" id="UP000186922">
    <property type="component" value="Unassembled WGS sequence"/>
</dbReference>
<evidence type="ECO:0000313" key="12">
    <source>
        <dbReference type="EMBL" id="GAV05012.1"/>
    </source>
</evidence>
<dbReference type="EC" id="4.6.1.2" evidence="2"/>
<dbReference type="GO" id="GO:0004383">
    <property type="term" value="F:guanylate cyclase activity"/>
    <property type="evidence" value="ECO:0007669"/>
    <property type="project" value="UniProtKB-EC"/>
</dbReference>
<evidence type="ECO:0000256" key="8">
    <source>
        <dbReference type="ARBA" id="ARBA00023180"/>
    </source>
</evidence>
<dbReference type="GO" id="GO:0007168">
    <property type="term" value="P:receptor guanylyl cyclase signaling pathway"/>
    <property type="evidence" value="ECO:0007669"/>
    <property type="project" value="TreeGrafter"/>
</dbReference>
<dbReference type="Pfam" id="PF00211">
    <property type="entry name" value="Guanylate_cyc"/>
    <property type="match status" value="1"/>
</dbReference>
<dbReference type="EMBL" id="BDGG01000011">
    <property type="protein sequence ID" value="GAV05012.1"/>
    <property type="molecule type" value="Genomic_DNA"/>
</dbReference>
<evidence type="ECO:0000256" key="5">
    <source>
        <dbReference type="ARBA" id="ARBA00022741"/>
    </source>
</evidence>
<dbReference type="SMART" id="SM00044">
    <property type="entry name" value="CYCc"/>
    <property type="match status" value="1"/>
</dbReference>
<evidence type="ECO:0000256" key="10">
    <source>
        <dbReference type="ARBA" id="ARBA00023293"/>
    </source>
</evidence>
<organism evidence="12 13">
    <name type="scientific">Ramazzottius varieornatus</name>
    <name type="common">Water bear</name>
    <name type="synonym">Tardigrade</name>
    <dbReference type="NCBI Taxonomy" id="947166"/>
    <lineage>
        <taxon>Eukaryota</taxon>
        <taxon>Metazoa</taxon>
        <taxon>Ecdysozoa</taxon>
        <taxon>Tardigrada</taxon>
        <taxon>Eutardigrada</taxon>
        <taxon>Parachela</taxon>
        <taxon>Hypsibioidea</taxon>
        <taxon>Ramazzottiidae</taxon>
        <taxon>Ramazzottius</taxon>
    </lineage>
</organism>
<keyword evidence="3" id="KW-0812">Transmembrane</keyword>
<dbReference type="InterPro" id="IPR001054">
    <property type="entry name" value="A/G_cyclase"/>
</dbReference>
<accession>A0A1D1VU23</accession>
<evidence type="ECO:0000256" key="6">
    <source>
        <dbReference type="ARBA" id="ARBA00022989"/>
    </source>
</evidence>
<sequence>MQRAIGSAYFAKGHHTEAESEKFYEVFLSANTFLDLCFAHSNRSAMIFEGVSIKHRNLTTAVLDDMRPQILANQPRPANVPKSLEINKTIEKSASALSSQAAEISAAKRTADKLLHRLLPPSVADSLKRGSLVPAEHFEAITVCCLDIAGFTVISGKSTPMQVVTFLNDLYSLFDAEADAHDVYKVETIGDAYFVRLSGINKRRQMSSYHK</sequence>
<keyword evidence="10" id="KW-0141">cGMP biosynthesis</keyword>
<dbReference type="STRING" id="947166.A0A1D1VU23"/>
<dbReference type="Gene3D" id="6.10.250.780">
    <property type="match status" value="1"/>
</dbReference>
<dbReference type="PROSITE" id="PS50125">
    <property type="entry name" value="GUANYLATE_CYCLASE_2"/>
    <property type="match status" value="1"/>
</dbReference>
<dbReference type="InterPro" id="IPR011645">
    <property type="entry name" value="HNOB_dom_associated"/>
</dbReference>
<evidence type="ECO:0000256" key="2">
    <source>
        <dbReference type="ARBA" id="ARBA00012202"/>
    </source>
</evidence>
<evidence type="ECO:0000259" key="11">
    <source>
        <dbReference type="PROSITE" id="PS50125"/>
    </source>
</evidence>
<keyword evidence="5" id="KW-0547">Nucleotide-binding</keyword>